<dbReference type="InterPro" id="IPR032675">
    <property type="entry name" value="LRR_dom_sf"/>
</dbReference>
<dbReference type="PANTHER" id="PTHR46652:SF3">
    <property type="entry name" value="LEUCINE-RICH REPEAT-CONTAINING PROTEIN 9"/>
    <property type="match status" value="1"/>
</dbReference>
<dbReference type="EMBL" id="CATOUU010000051">
    <property type="protein sequence ID" value="CAI9914477.1"/>
    <property type="molecule type" value="Genomic_DNA"/>
</dbReference>
<dbReference type="InterPro" id="IPR001611">
    <property type="entry name" value="Leu-rich_rpt"/>
</dbReference>
<sequence>MSGLECGQDNTRIIKLFQNKIKNGTLYINNKDQRVRAFKIRSLDILHNFQIVRLELHHCPDLILRLQNKTLKELEMIDCTIQSIDELFLENLEVLHLEEYHQEDDYAFDQYNSFVIVDQPQLILNISHLKKCNQLKTLHLIGYKDIDIGPLNVLTGLLKLNLSDCGLKNINQLKPLINLQELCLSKNYKIDLASIQYLKSLTKLDIKDCYVTNVEGFQELTNLKELIMECNIRVDISPLQHLNSLTALNLKLCGLQNISILSSLINLKSLNVSSNEIIDISSLQFMKQLKYLNCECNEILNIDVLRSLISLKELNISMNPILYLAPLKEIKLNKLEAFIMYKIYDYPELKNKESNQAKFEMELSEEEIQLINTIRDLNAPIIQLKQINKLRLNFKTQINIKKQNATELLMLQYYNQTLFTQKIVQLFSLQNNQENYN</sequence>
<reference evidence="4 5" key="2">
    <citation type="submission" date="2024-07" db="EMBL/GenBank/DDBJ databases">
        <authorList>
            <person name="Akdeniz Z."/>
        </authorList>
    </citation>
    <scope>NUCLEOTIDE SEQUENCE [LARGE SCALE GENOMIC DNA]</scope>
</reference>
<organism evidence="3">
    <name type="scientific">Hexamita inflata</name>
    <dbReference type="NCBI Taxonomy" id="28002"/>
    <lineage>
        <taxon>Eukaryota</taxon>
        <taxon>Metamonada</taxon>
        <taxon>Diplomonadida</taxon>
        <taxon>Hexamitidae</taxon>
        <taxon>Hexamitinae</taxon>
        <taxon>Hexamita</taxon>
    </lineage>
</organism>
<keyword evidence="5" id="KW-1185">Reference proteome</keyword>
<gene>
    <name evidence="3" type="ORF">HINF_LOCUS2122</name>
    <name evidence="4" type="ORF">HINF_LOCUS61101</name>
</gene>
<proteinExistence type="predicted"/>
<evidence type="ECO:0000256" key="2">
    <source>
        <dbReference type="ARBA" id="ARBA00022737"/>
    </source>
</evidence>
<comment type="caution">
    <text evidence="3">The sequence shown here is derived from an EMBL/GenBank/DDBJ whole genome shotgun (WGS) entry which is preliminary data.</text>
</comment>
<dbReference type="PROSITE" id="PS51450">
    <property type="entry name" value="LRR"/>
    <property type="match status" value="1"/>
</dbReference>
<dbReference type="PANTHER" id="PTHR46652">
    <property type="entry name" value="LEUCINE-RICH REPEAT AND IQ DOMAIN-CONTAINING PROTEIN 1-RELATED"/>
    <property type="match status" value="1"/>
</dbReference>
<dbReference type="AlphaFoldDB" id="A0AA86N7T5"/>
<reference evidence="3" key="1">
    <citation type="submission" date="2023-06" db="EMBL/GenBank/DDBJ databases">
        <authorList>
            <person name="Kurt Z."/>
        </authorList>
    </citation>
    <scope>NUCLEOTIDE SEQUENCE</scope>
</reference>
<dbReference type="InterPro" id="IPR050836">
    <property type="entry name" value="SDS22/Internalin_LRR"/>
</dbReference>
<evidence type="ECO:0000256" key="1">
    <source>
        <dbReference type="ARBA" id="ARBA00022614"/>
    </source>
</evidence>
<dbReference type="Proteomes" id="UP001642409">
    <property type="component" value="Unassembled WGS sequence"/>
</dbReference>
<keyword evidence="2" id="KW-0677">Repeat</keyword>
<keyword evidence="1" id="KW-0433">Leucine-rich repeat</keyword>
<dbReference type="Gene3D" id="3.80.10.10">
    <property type="entry name" value="Ribonuclease Inhibitor"/>
    <property type="match status" value="1"/>
</dbReference>
<accession>A0AA86N7T5</accession>
<protein>
    <submittedName>
        <fullName evidence="3">Uncharacterized protein</fullName>
    </submittedName>
</protein>
<evidence type="ECO:0000313" key="4">
    <source>
        <dbReference type="EMBL" id="CAL6082309.1"/>
    </source>
</evidence>
<dbReference type="EMBL" id="CAXDID020000363">
    <property type="protein sequence ID" value="CAL6082309.1"/>
    <property type="molecule type" value="Genomic_DNA"/>
</dbReference>
<name>A0AA86N7T5_9EUKA</name>
<evidence type="ECO:0000313" key="5">
    <source>
        <dbReference type="Proteomes" id="UP001642409"/>
    </source>
</evidence>
<evidence type="ECO:0000313" key="3">
    <source>
        <dbReference type="EMBL" id="CAI9914477.1"/>
    </source>
</evidence>
<dbReference type="SUPFAM" id="SSF52058">
    <property type="entry name" value="L domain-like"/>
    <property type="match status" value="1"/>
</dbReference>